<feature type="transmembrane region" description="Helical" evidence="1">
    <location>
        <begin position="433"/>
        <end position="454"/>
    </location>
</feature>
<feature type="transmembrane region" description="Helical" evidence="1">
    <location>
        <begin position="155"/>
        <end position="174"/>
    </location>
</feature>
<feature type="transmembrane region" description="Helical" evidence="1">
    <location>
        <begin position="475"/>
        <end position="494"/>
    </location>
</feature>
<organism evidence="2 3">
    <name type="scientific">Actinia tenebrosa</name>
    <name type="common">Australian red waratah sea anemone</name>
    <dbReference type="NCBI Taxonomy" id="6105"/>
    <lineage>
        <taxon>Eukaryota</taxon>
        <taxon>Metazoa</taxon>
        <taxon>Cnidaria</taxon>
        <taxon>Anthozoa</taxon>
        <taxon>Hexacorallia</taxon>
        <taxon>Actiniaria</taxon>
        <taxon>Actiniidae</taxon>
        <taxon>Actinia</taxon>
    </lineage>
</organism>
<name>A0A6P8H5R7_ACTTE</name>
<keyword evidence="1" id="KW-0472">Membrane</keyword>
<evidence type="ECO:0000256" key="1">
    <source>
        <dbReference type="SAM" id="Phobius"/>
    </source>
</evidence>
<accession>A0A6P8H5R7</accession>
<proteinExistence type="predicted"/>
<dbReference type="Proteomes" id="UP000515163">
    <property type="component" value="Unplaced"/>
</dbReference>
<dbReference type="AlphaFoldDB" id="A0A6P8H5R7"/>
<feature type="transmembrane region" description="Helical" evidence="1">
    <location>
        <begin position="209"/>
        <end position="228"/>
    </location>
</feature>
<feature type="transmembrane region" description="Helical" evidence="1">
    <location>
        <begin position="240"/>
        <end position="265"/>
    </location>
</feature>
<feature type="transmembrane region" description="Helical" evidence="1">
    <location>
        <begin position="310"/>
        <end position="328"/>
    </location>
</feature>
<dbReference type="GeneID" id="116288986"/>
<keyword evidence="1" id="KW-0812">Transmembrane</keyword>
<dbReference type="OrthoDB" id="5983751at2759"/>
<protein>
    <submittedName>
        <fullName evidence="3">Uncharacterized protein LOC116288986</fullName>
    </submittedName>
</protein>
<dbReference type="KEGG" id="aten:116288986"/>
<keyword evidence="2" id="KW-1185">Reference proteome</keyword>
<dbReference type="RefSeq" id="XP_031551719.1">
    <property type="nucleotide sequence ID" value="XM_031695859.1"/>
</dbReference>
<feature type="transmembrane region" description="Helical" evidence="1">
    <location>
        <begin position="99"/>
        <end position="123"/>
    </location>
</feature>
<evidence type="ECO:0000313" key="3">
    <source>
        <dbReference type="RefSeq" id="XP_031551719.1"/>
    </source>
</evidence>
<reference evidence="3" key="1">
    <citation type="submission" date="2025-08" db="UniProtKB">
        <authorList>
            <consortium name="RefSeq"/>
        </authorList>
    </citation>
    <scope>IDENTIFICATION</scope>
    <source>
        <tissue evidence="3">Tentacle</tissue>
    </source>
</reference>
<feature type="transmembrane region" description="Helical" evidence="1">
    <location>
        <begin position="388"/>
        <end position="413"/>
    </location>
</feature>
<feature type="transmembrane region" description="Helical" evidence="1">
    <location>
        <begin position="334"/>
        <end position="351"/>
    </location>
</feature>
<dbReference type="InParanoid" id="A0A6P8H5R7"/>
<evidence type="ECO:0000313" key="2">
    <source>
        <dbReference type="Proteomes" id="UP000515163"/>
    </source>
</evidence>
<keyword evidence="1" id="KW-1133">Transmembrane helix</keyword>
<feature type="transmembrane region" description="Helical" evidence="1">
    <location>
        <begin position="277"/>
        <end position="298"/>
    </location>
</feature>
<sequence length="521" mass="60066">MSTEIFSSCIAYLIENCTGVVLIKQFEGTSMQSSELREALIDSQVYEHSNELEEFIRFDPSDTIFQEFDPPEHLESDPKGWRKSLPTLKKSLWECLKSVLLIQTVAGSLIGLLAVGFVFLNFVTVEWCNEDTPHWNRMPIKVQRLRVTAESIEGFFIQMWDFFCILLLFPLPLVNNLHLLTLNLLGSFIDITFKLFLQLYGIYRIHWMSFPLNVLFCLLIVINNYLLARHFCPHSFKNAVRIDFILSAQFLLGIPVALFLVYKLFPLYVGQVAQTKLILAGLCPLISAFPKVVCRFCAQSLKGIIHPGTAHVLVAVIYGASAVVFRVMQAELTSLGLFITLGIAHAVMDLLERITITMRDHIWEYLYRLVRRQRSRRPKYISPRSRRFIADVSIQIMMQEATAMITALGFINIYQFLYSDPKPFSNYHLIADFFIRAAIGLFIDLVFNVISLFIQTRVMNVAVNRVWKKKWRYHMLVNVLLISVSVLYFSGHMYEIVRSKYEKTGARVSPYSSNCSFPSFF</sequence>
<gene>
    <name evidence="3" type="primary">LOC116288986</name>
</gene>